<keyword evidence="4" id="KW-1133">Transmembrane helix</keyword>
<dbReference type="AlphaFoldDB" id="A0A9W7SZ56"/>
<reference evidence="7 8" key="2">
    <citation type="journal article" date="2021" name="Curr. Genet.">
        <title>Genetic response to nitrogen starvation in the aggressive Eucalyptus foliar pathogen Teratosphaeria destructans.</title>
        <authorList>
            <person name="Havenga M."/>
            <person name="Wingfield B.D."/>
            <person name="Wingfield M.J."/>
            <person name="Dreyer L.L."/>
            <person name="Roets F."/>
            <person name="Aylward J."/>
        </authorList>
    </citation>
    <scope>NUCLEOTIDE SEQUENCE [LARGE SCALE GENOMIC DNA]</scope>
    <source>
        <strain evidence="7">CMW44962</strain>
    </source>
</reference>
<gene>
    <name evidence="7" type="ORF">Tdes44962_MAKER07637</name>
</gene>
<evidence type="ECO:0000256" key="4">
    <source>
        <dbReference type="SAM" id="Phobius"/>
    </source>
</evidence>
<accession>A0A9W7SZ56</accession>
<evidence type="ECO:0000313" key="7">
    <source>
        <dbReference type="EMBL" id="KAH9842260.1"/>
    </source>
</evidence>
<feature type="domain" description="Methyltransferase type 11" evidence="6">
    <location>
        <begin position="488"/>
        <end position="581"/>
    </location>
</feature>
<feature type="transmembrane region" description="Helical" evidence="4">
    <location>
        <begin position="273"/>
        <end position="294"/>
    </location>
</feature>
<dbReference type="SUPFAM" id="SSF53335">
    <property type="entry name" value="S-adenosyl-L-methionine-dependent methyltransferases"/>
    <property type="match status" value="1"/>
</dbReference>
<dbReference type="Gene3D" id="3.40.50.1820">
    <property type="entry name" value="alpha/beta hydrolase"/>
    <property type="match status" value="1"/>
</dbReference>
<dbReference type="GO" id="GO:0016042">
    <property type="term" value="P:lipid catabolic process"/>
    <property type="evidence" value="ECO:0007669"/>
    <property type="project" value="UniProtKB-KW"/>
</dbReference>
<sequence>MAVHAVETRQDLSKVEHLVVLIHGLWGNPVHLTHLRDTLAAAHEGQGLYILIPSSNRDNHTYDGIEVGAERVTHEIEDVLKDLEAAGSHVQKISIAGYSLGGLVCRYAVGLLYSAGIFDRIQPMNFTTFATPHLGVRTPRLGYRAQTWNFLGSRTLSTSGQQMFLADNFRGTGRRLLSIMADPSSVFMRGLAMFTKRSIYANTVNDRSVPFYTSAVSRTDPYVDLSKIDVHPLPNQELPVILDPEDPVTPRVESPKPLTYSETLAKVKESLPFYAFLFTFVPLAVPLFMINAGYQTYQSAQRVRLHETGKAIDLKRYRVPLLEESQHAQDKLVSNLAGASTNQEYLPTPPPEPQSPTSSSTTLAREQKDKNDGPWPTLALTQEQFEMIDNLDEHIRFTKYPVHMQKVRHTHAAIVVRMPKDSFVEAHSNMSSPRSSSDNTIQPDKLDWTSAAAHYQDDVGKCTILGTGELVNEIDARRPFSAPGICVLDVGTGAGAIVMAVKDKAPEARILATDISPGMIKEVEALGIPDVVTGHYDAVTLSGLPDDKFSHGLTAFTINYTTDPEACVHSLFRVIKPGGYVGIAIWGPTVGPGDVHEKATKMIDPAYKVKYPVGEKAWRDEETHERKLQKAGFTDVEIKTIQLPFGDGTIEGITDFWFRSTNPVARKVVDDWRAQATGCNVVDLEAAFARVLEEQYESGRAVVMDAVLGWGRKPV</sequence>
<feature type="region of interest" description="Disordered" evidence="3">
    <location>
        <begin position="340"/>
        <end position="376"/>
    </location>
</feature>
<keyword evidence="2" id="KW-0443">Lipid metabolism</keyword>
<dbReference type="InterPro" id="IPR044294">
    <property type="entry name" value="Lipase-like"/>
</dbReference>
<evidence type="ECO:0000256" key="3">
    <source>
        <dbReference type="SAM" id="MobiDB-lite"/>
    </source>
</evidence>
<keyword evidence="8" id="KW-1185">Reference proteome</keyword>
<dbReference type="EMBL" id="RIBY02000435">
    <property type="protein sequence ID" value="KAH9842260.1"/>
    <property type="molecule type" value="Genomic_DNA"/>
</dbReference>
<dbReference type="OrthoDB" id="273452at2759"/>
<protein>
    <submittedName>
        <fullName evidence="7">Serine esterase (DUF676)</fullName>
    </submittedName>
</protein>
<dbReference type="Gene3D" id="3.40.50.150">
    <property type="entry name" value="Vaccinia Virus protein VP39"/>
    <property type="match status" value="1"/>
</dbReference>
<keyword evidence="4" id="KW-0472">Membrane</keyword>
<dbReference type="InterPro" id="IPR029063">
    <property type="entry name" value="SAM-dependent_MTases_sf"/>
</dbReference>
<dbReference type="CDD" id="cd02440">
    <property type="entry name" value="AdoMet_MTases"/>
    <property type="match status" value="1"/>
</dbReference>
<dbReference type="InterPro" id="IPR029058">
    <property type="entry name" value="AB_hydrolase_fold"/>
</dbReference>
<dbReference type="GO" id="GO:0005811">
    <property type="term" value="C:lipid droplet"/>
    <property type="evidence" value="ECO:0007669"/>
    <property type="project" value="TreeGrafter"/>
</dbReference>
<comment type="similarity">
    <text evidence="1">Belongs to the putative lipase ROG1 family.</text>
</comment>
<reference evidence="7 8" key="1">
    <citation type="journal article" date="2018" name="IMA Fungus">
        <title>IMA Genome-F 10: Nine draft genome sequences of Claviceps purpurea s.lat., including C. arundinis, C. humidiphila, and C. cf. spartinae, pseudomolecules for the pitch canker pathogen Fusarium circinatum, draft genome of Davidsoniella eucalypti, Grosmannia galeiformis, Quambalaria eucalypti, and Teratosphaeria destructans.</title>
        <authorList>
            <person name="Wingfield B.D."/>
            <person name="Liu M."/>
            <person name="Nguyen H.D."/>
            <person name="Lane F.A."/>
            <person name="Morgan S.W."/>
            <person name="De Vos L."/>
            <person name="Wilken P.M."/>
            <person name="Duong T.A."/>
            <person name="Aylward J."/>
            <person name="Coetzee M.P."/>
            <person name="Dadej K."/>
            <person name="De Beer Z.W."/>
            <person name="Findlay W."/>
            <person name="Havenga M."/>
            <person name="Kolarik M."/>
            <person name="Menzies J.G."/>
            <person name="Naidoo K."/>
            <person name="Pochopski O."/>
            <person name="Shoukouhi P."/>
            <person name="Santana Q.C."/>
            <person name="Seifert K.A."/>
            <person name="Soal N."/>
            <person name="Steenkamp E.T."/>
            <person name="Tatham C.T."/>
            <person name="van der Nest M.A."/>
            <person name="Wingfield M.J."/>
        </authorList>
    </citation>
    <scope>NUCLEOTIDE SEQUENCE [LARGE SCALE GENOMIC DNA]</scope>
    <source>
        <strain evidence="7">CMW44962</strain>
    </source>
</reference>
<evidence type="ECO:0000259" key="6">
    <source>
        <dbReference type="Pfam" id="PF08241"/>
    </source>
</evidence>
<dbReference type="Proteomes" id="UP001138500">
    <property type="component" value="Unassembled WGS sequence"/>
</dbReference>
<evidence type="ECO:0000256" key="1">
    <source>
        <dbReference type="ARBA" id="ARBA00007920"/>
    </source>
</evidence>
<name>A0A9W7SZ56_9PEZI</name>
<dbReference type="PANTHER" id="PTHR12482:SF65">
    <property type="entry name" value="ESTERASE, PUTATIVE (AFU_ORTHOLOGUE AFUA_3G12320)-RELATED"/>
    <property type="match status" value="1"/>
</dbReference>
<dbReference type="InterPro" id="IPR007751">
    <property type="entry name" value="DUF676_lipase-like"/>
</dbReference>
<evidence type="ECO:0000313" key="8">
    <source>
        <dbReference type="Proteomes" id="UP001138500"/>
    </source>
</evidence>
<dbReference type="GO" id="GO:0047372">
    <property type="term" value="F:monoacylglycerol lipase activity"/>
    <property type="evidence" value="ECO:0007669"/>
    <property type="project" value="TreeGrafter"/>
</dbReference>
<dbReference type="GO" id="GO:0004622">
    <property type="term" value="F:phosphatidylcholine lysophospholipase activity"/>
    <property type="evidence" value="ECO:0007669"/>
    <property type="project" value="TreeGrafter"/>
</dbReference>
<dbReference type="InterPro" id="IPR013216">
    <property type="entry name" value="Methyltransf_11"/>
</dbReference>
<feature type="domain" description="DUF676" evidence="5">
    <location>
        <begin position="14"/>
        <end position="213"/>
    </location>
</feature>
<organism evidence="7 8">
    <name type="scientific">Teratosphaeria destructans</name>
    <dbReference type="NCBI Taxonomy" id="418781"/>
    <lineage>
        <taxon>Eukaryota</taxon>
        <taxon>Fungi</taxon>
        <taxon>Dikarya</taxon>
        <taxon>Ascomycota</taxon>
        <taxon>Pezizomycotina</taxon>
        <taxon>Dothideomycetes</taxon>
        <taxon>Dothideomycetidae</taxon>
        <taxon>Mycosphaerellales</taxon>
        <taxon>Teratosphaeriaceae</taxon>
        <taxon>Teratosphaeria</taxon>
    </lineage>
</organism>
<keyword evidence="4" id="KW-0812">Transmembrane</keyword>
<comment type="caution">
    <text evidence="7">The sequence shown here is derived from an EMBL/GenBank/DDBJ whole genome shotgun (WGS) entry which is preliminary data.</text>
</comment>
<dbReference type="Pfam" id="PF08241">
    <property type="entry name" value="Methyltransf_11"/>
    <property type="match status" value="1"/>
</dbReference>
<dbReference type="PANTHER" id="PTHR12482">
    <property type="entry name" value="LIPASE ROG1-RELATED-RELATED"/>
    <property type="match status" value="1"/>
</dbReference>
<evidence type="ECO:0000256" key="2">
    <source>
        <dbReference type="ARBA" id="ARBA00022963"/>
    </source>
</evidence>
<evidence type="ECO:0000259" key="5">
    <source>
        <dbReference type="Pfam" id="PF05057"/>
    </source>
</evidence>
<dbReference type="SUPFAM" id="SSF53474">
    <property type="entry name" value="alpha/beta-Hydrolases"/>
    <property type="match status" value="1"/>
</dbReference>
<keyword evidence="2" id="KW-0442">Lipid degradation</keyword>
<dbReference type="Pfam" id="PF05057">
    <property type="entry name" value="DUF676"/>
    <property type="match status" value="1"/>
</dbReference>
<proteinExistence type="inferred from homology"/>
<dbReference type="GO" id="GO:0008757">
    <property type="term" value="F:S-adenosylmethionine-dependent methyltransferase activity"/>
    <property type="evidence" value="ECO:0007669"/>
    <property type="project" value="InterPro"/>
</dbReference>